<sequence>VARSSPFFSDLTSILPPNCTGLAFKFEPPLPSPAAPAGLFSMNSTGGTAVKNACFSPQMQDQDAVSKEFNYDKLKINHMVYLQVIDSQLNYSQ</sequence>
<name>A0A915I1E2_ROMCU</name>
<reference evidence="2" key="1">
    <citation type="submission" date="2022-11" db="UniProtKB">
        <authorList>
            <consortium name="WormBaseParasite"/>
        </authorList>
    </citation>
    <scope>IDENTIFICATION</scope>
</reference>
<dbReference type="Proteomes" id="UP000887565">
    <property type="component" value="Unplaced"/>
</dbReference>
<evidence type="ECO:0000313" key="2">
    <source>
        <dbReference type="WBParaSite" id="nRc.2.0.1.t07948-RA"/>
    </source>
</evidence>
<keyword evidence="1" id="KW-1185">Reference proteome</keyword>
<dbReference type="WBParaSite" id="nRc.2.0.1.t07948-RA">
    <property type="protein sequence ID" value="nRc.2.0.1.t07948-RA"/>
    <property type="gene ID" value="nRc.2.0.1.g07948"/>
</dbReference>
<organism evidence="1 2">
    <name type="scientific">Romanomermis culicivorax</name>
    <name type="common">Nematode worm</name>
    <dbReference type="NCBI Taxonomy" id="13658"/>
    <lineage>
        <taxon>Eukaryota</taxon>
        <taxon>Metazoa</taxon>
        <taxon>Ecdysozoa</taxon>
        <taxon>Nematoda</taxon>
        <taxon>Enoplea</taxon>
        <taxon>Dorylaimia</taxon>
        <taxon>Mermithida</taxon>
        <taxon>Mermithoidea</taxon>
        <taxon>Mermithidae</taxon>
        <taxon>Romanomermis</taxon>
    </lineage>
</organism>
<dbReference type="AlphaFoldDB" id="A0A915I1E2"/>
<evidence type="ECO:0000313" key="1">
    <source>
        <dbReference type="Proteomes" id="UP000887565"/>
    </source>
</evidence>
<protein>
    <submittedName>
        <fullName evidence="2">Uncharacterized protein</fullName>
    </submittedName>
</protein>
<proteinExistence type="predicted"/>
<accession>A0A915I1E2</accession>